<dbReference type="EMBL" id="QFFI01000001">
    <property type="protein sequence ID" value="PWG65776.1"/>
    <property type="molecule type" value="Genomic_DNA"/>
</dbReference>
<evidence type="ECO:0000259" key="3">
    <source>
        <dbReference type="Pfam" id="PF13767"/>
    </source>
</evidence>
<evidence type="ECO:0000256" key="2">
    <source>
        <dbReference type="SAM" id="SignalP"/>
    </source>
</evidence>
<proteinExistence type="predicted"/>
<feature type="compositionally biased region" description="Low complexity" evidence="1">
    <location>
        <begin position="29"/>
        <end position="43"/>
    </location>
</feature>
<evidence type="ECO:0000256" key="1">
    <source>
        <dbReference type="SAM" id="MobiDB-lite"/>
    </source>
</evidence>
<feature type="chain" id="PRO_5015631274" description="DUF4168 domain-containing protein" evidence="2">
    <location>
        <begin position="25"/>
        <end position="127"/>
    </location>
</feature>
<evidence type="ECO:0000313" key="4">
    <source>
        <dbReference type="EMBL" id="PWG65776.1"/>
    </source>
</evidence>
<organism evidence="4 5">
    <name type="scientific">Sediminicurvatus halobius</name>
    <dbReference type="NCBI Taxonomy" id="2182432"/>
    <lineage>
        <taxon>Bacteria</taxon>
        <taxon>Pseudomonadati</taxon>
        <taxon>Pseudomonadota</taxon>
        <taxon>Gammaproteobacteria</taxon>
        <taxon>Chromatiales</taxon>
        <taxon>Ectothiorhodospiraceae</taxon>
        <taxon>Sediminicurvatus</taxon>
    </lineage>
</organism>
<comment type="caution">
    <text evidence="4">The sequence shown here is derived from an EMBL/GenBank/DDBJ whole genome shotgun (WGS) entry which is preliminary data.</text>
</comment>
<keyword evidence="5" id="KW-1185">Reference proteome</keyword>
<dbReference type="Proteomes" id="UP000245474">
    <property type="component" value="Unassembled WGS sequence"/>
</dbReference>
<dbReference type="InterPro" id="IPR025433">
    <property type="entry name" value="DUF4168"/>
</dbReference>
<keyword evidence="2" id="KW-0732">Signal</keyword>
<gene>
    <name evidence="4" type="ORF">DEM34_00475</name>
</gene>
<feature type="signal peptide" evidence="2">
    <location>
        <begin position="1"/>
        <end position="24"/>
    </location>
</feature>
<feature type="domain" description="DUF4168" evidence="3">
    <location>
        <begin position="46"/>
        <end position="122"/>
    </location>
</feature>
<protein>
    <recommendedName>
        <fullName evidence="3">DUF4168 domain-containing protein</fullName>
    </recommendedName>
</protein>
<dbReference type="RefSeq" id="WP_109675130.1">
    <property type="nucleotide sequence ID" value="NZ_CP086615.1"/>
</dbReference>
<sequence>MQFRRMTVATALILGLGLAMPLWAQDEGAQAQPETQQEAPSAADFSEDQLESFAEAHGEVMEVRDDYTQRLQEAEGREQAMSLQEEANEKMVEAVTDTGLSVEEYGQIARAASNDTELAERIQQMMN</sequence>
<feature type="region of interest" description="Disordered" evidence="1">
    <location>
        <begin position="27"/>
        <end position="46"/>
    </location>
</feature>
<reference evidence="4 5" key="1">
    <citation type="submission" date="2018-05" db="EMBL/GenBank/DDBJ databases">
        <title>Spiribacter halobius sp. nov., a moderately halophilic bacterium isolated from marine solar saltern.</title>
        <authorList>
            <person name="Zheng W.-S."/>
            <person name="Lu D.-C."/>
            <person name="Du Z.-J."/>
        </authorList>
    </citation>
    <scope>NUCLEOTIDE SEQUENCE [LARGE SCALE GENOMIC DNA]</scope>
    <source>
        <strain evidence="4 5">E85</strain>
    </source>
</reference>
<name>A0A2U2N9B6_9GAMM</name>
<dbReference type="Pfam" id="PF13767">
    <property type="entry name" value="DUF4168"/>
    <property type="match status" value="1"/>
</dbReference>
<accession>A0A2U2N9B6</accession>
<evidence type="ECO:0000313" key="5">
    <source>
        <dbReference type="Proteomes" id="UP000245474"/>
    </source>
</evidence>
<dbReference type="AlphaFoldDB" id="A0A2U2N9B6"/>
<dbReference type="OrthoDB" id="5787313at2"/>